<dbReference type="NCBIfam" id="TIGR01409">
    <property type="entry name" value="TAT_signal_seq"/>
    <property type="match status" value="1"/>
</dbReference>
<accession>A0ABV1JCN2</accession>
<evidence type="ECO:0000313" key="4">
    <source>
        <dbReference type="EMBL" id="MEQ3362523.1"/>
    </source>
</evidence>
<dbReference type="PROSITE" id="PS51257">
    <property type="entry name" value="PROKAR_LIPOPROTEIN"/>
    <property type="match status" value="1"/>
</dbReference>
<dbReference type="Proteomes" id="UP001487305">
    <property type="component" value="Unassembled WGS sequence"/>
</dbReference>
<keyword evidence="5" id="KW-1185">Reference proteome</keyword>
<dbReference type="EMBL" id="JBBNOP010000004">
    <property type="protein sequence ID" value="MEQ3362523.1"/>
    <property type="molecule type" value="Genomic_DNA"/>
</dbReference>
<dbReference type="InterPro" id="IPR058193">
    <property type="entry name" value="VanY/YodJ_core_dom"/>
</dbReference>
<evidence type="ECO:0000256" key="1">
    <source>
        <dbReference type="SAM" id="MobiDB-lite"/>
    </source>
</evidence>
<organism evidence="4 5">
    <name type="scientific">Raoultibacter massiliensis</name>
    <dbReference type="NCBI Taxonomy" id="1852371"/>
    <lineage>
        <taxon>Bacteria</taxon>
        <taxon>Bacillati</taxon>
        <taxon>Actinomycetota</taxon>
        <taxon>Coriobacteriia</taxon>
        <taxon>Eggerthellales</taxon>
        <taxon>Eggerthellaceae</taxon>
        <taxon>Raoultibacter</taxon>
    </lineage>
</organism>
<dbReference type="InterPro" id="IPR003709">
    <property type="entry name" value="VanY-like_core_dom"/>
</dbReference>
<feature type="chain" id="PRO_5046082176" evidence="2">
    <location>
        <begin position="38"/>
        <end position="271"/>
    </location>
</feature>
<dbReference type="PROSITE" id="PS51318">
    <property type="entry name" value="TAT"/>
    <property type="match status" value="1"/>
</dbReference>
<feature type="region of interest" description="Disordered" evidence="1">
    <location>
        <begin position="43"/>
        <end position="62"/>
    </location>
</feature>
<dbReference type="InterPro" id="IPR019546">
    <property type="entry name" value="TAT_signal_bac_arc"/>
</dbReference>
<dbReference type="RefSeq" id="WP_349227271.1">
    <property type="nucleotide sequence ID" value="NZ_JBBNOP010000004.1"/>
</dbReference>
<evidence type="ECO:0000313" key="5">
    <source>
        <dbReference type="Proteomes" id="UP001487305"/>
    </source>
</evidence>
<dbReference type="InterPro" id="IPR006311">
    <property type="entry name" value="TAT_signal"/>
</dbReference>
<sequence>MGPTKRVRYRSAQGRSITRRGFLAGALLAAGCAVATASRVIGSAPPAGSNATSSPETADAGDLRQTDLPVDAASPARTYNGSPNDWSLVLVNAENPLPEGYEPALAPLEQGFYADERCTAEAMSMMDACREAGLSPLICSAYRSKEVQEGLFANNVQKGLAAGLSLEDARAEAGKSVAVPGASEHQLGFALDIVDLNNQNLDETQESTPVQQWLIERCGKFGFILRYPTGKSAVTGIIYEPWHYRYVGREVAEEIRELGVCLEEYLALIGG</sequence>
<evidence type="ECO:0000256" key="2">
    <source>
        <dbReference type="SAM" id="SignalP"/>
    </source>
</evidence>
<feature type="domain" description="D-alanyl-D-alanine carboxypeptidase-like core" evidence="3">
    <location>
        <begin position="115"/>
        <end position="248"/>
    </location>
</feature>
<dbReference type="CDD" id="cd14852">
    <property type="entry name" value="LD-carboxypeptidase"/>
    <property type="match status" value="1"/>
</dbReference>
<feature type="signal peptide" evidence="2">
    <location>
        <begin position="1"/>
        <end position="37"/>
    </location>
</feature>
<gene>
    <name evidence="4" type="ORF">AAA083_06005</name>
</gene>
<dbReference type="Pfam" id="PF02557">
    <property type="entry name" value="VanY"/>
    <property type="match status" value="1"/>
</dbReference>
<dbReference type="PANTHER" id="PTHR34385:SF1">
    <property type="entry name" value="PEPTIDOGLYCAN L-ALANYL-D-GLUTAMATE ENDOPEPTIDASE CWLK"/>
    <property type="match status" value="1"/>
</dbReference>
<dbReference type="Gene3D" id="3.30.1380.10">
    <property type="match status" value="1"/>
</dbReference>
<dbReference type="InterPro" id="IPR052179">
    <property type="entry name" value="DD-CPase-like"/>
</dbReference>
<dbReference type="PANTHER" id="PTHR34385">
    <property type="entry name" value="D-ALANYL-D-ALANINE CARBOXYPEPTIDASE"/>
    <property type="match status" value="1"/>
</dbReference>
<name>A0ABV1JCN2_9ACTN</name>
<proteinExistence type="predicted"/>
<keyword evidence="2" id="KW-0732">Signal</keyword>
<dbReference type="SUPFAM" id="SSF55166">
    <property type="entry name" value="Hedgehog/DD-peptidase"/>
    <property type="match status" value="1"/>
</dbReference>
<dbReference type="InterPro" id="IPR009045">
    <property type="entry name" value="Zn_M74/Hedgehog-like"/>
</dbReference>
<comment type="caution">
    <text evidence="4">The sequence shown here is derived from an EMBL/GenBank/DDBJ whole genome shotgun (WGS) entry which is preliminary data.</text>
</comment>
<protein>
    <submittedName>
        <fullName evidence="4">M15 family metallopeptidase</fullName>
    </submittedName>
</protein>
<reference evidence="4 5" key="1">
    <citation type="submission" date="2024-04" db="EMBL/GenBank/DDBJ databases">
        <title>Human intestinal bacterial collection.</title>
        <authorList>
            <person name="Pauvert C."/>
            <person name="Hitch T.C.A."/>
            <person name="Clavel T."/>
        </authorList>
    </citation>
    <scope>NUCLEOTIDE SEQUENCE [LARGE SCALE GENOMIC DNA]</scope>
    <source>
        <strain evidence="4 5">CLA-KB-H42</strain>
    </source>
</reference>
<evidence type="ECO:0000259" key="3">
    <source>
        <dbReference type="Pfam" id="PF02557"/>
    </source>
</evidence>